<evidence type="ECO:0000256" key="1">
    <source>
        <dbReference type="SAM" id="Coils"/>
    </source>
</evidence>
<keyword evidence="1" id="KW-0175">Coiled coil</keyword>
<name>A0ABR9QH96_9BACI</name>
<gene>
    <name evidence="2" type="ORF">IMZ08_07370</name>
</gene>
<dbReference type="EMBL" id="JADCLJ010000018">
    <property type="protein sequence ID" value="MBE4907872.1"/>
    <property type="molecule type" value="Genomic_DNA"/>
</dbReference>
<accession>A0ABR9QH96</accession>
<comment type="caution">
    <text evidence="2">The sequence shown here is derived from an EMBL/GenBank/DDBJ whole genome shotgun (WGS) entry which is preliminary data.</text>
</comment>
<keyword evidence="3" id="KW-1185">Reference proteome</keyword>
<dbReference type="RefSeq" id="WP_193535346.1">
    <property type="nucleotide sequence ID" value="NZ_JADCLJ010000018.1"/>
</dbReference>
<reference evidence="2 3" key="1">
    <citation type="submission" date="2020-10" db="EMBL/GenBank/DDBJ databases">
        <title>Bacillus sp. HD4P25, an endophyte from a halophyte.</title>
        <authorList>
            <person name="Sun J.-Q."/>
        </authorList>
    </citation>
    <scope>NUCLEOTIDE SEQUENCE [LARGE SCALE GENOMIC DNA]</scope>
    <source>
        <strain evidence="2 3">YIM 93174</strain>
    </source>
</reference>
<organism evidence="2 3">
    <name type="scientific">Litchfieldia luteola</name>
    <dbReference type="NCBI Taxonomy" id="682179"/>
    <lineage>
        <taxon>Bacteria</taxon>
        <taxon>Bacillati</taxon>
        <taxon>Bacillota</taxon>
        <taxon>Bacilli</taxon>
        <taxon>Bacillales</taxon>
        <taxon>Bacillaceae</taxon>
        <taxon>Litchfieldia</taxon>
    </lineage>
</organism>
<dbReference type="Proteomes" id="UP001516662">
    <property type="component" value="Unassembled WGS sequence"/>
</dbReference>
<feature type="coiled-coil region" evidence="1">
    <location>
        <begin position="37"/>
        <end position="67"/>
    </location>
</feature>
<evidence type="ECO:0000313" key="2">
    <source>
        <dbReference type="EMBL" id="MBE4907872.1"/>
    </source>
</evidence>
<evidence type="ECO:0000313" key="3">
    <source>
        <dbReference type="Proteomes" id="UP001516662"/>
    </source>
</evidence>
<proteinExistence type="predicted"/>
<sequence>MEYNGSRRMRNIDISAFDEVKRSKAIWSDEPELEEGYEIVLEEGEELELENEEYEEVVTEYDNKKINEHQVHYLNGKVFIPKTKQKKQSFSETHVRITTYLEKDVHQIIRILKKQGQVDSITKLVNESIKEYLLQEYNSND</sequence>
<protein>
    <submittedName>
        <fullName evidence="2">Uncharacterized protein</fullName>
    </submittedName>
</protein>